<comment type="cofactor">
    <cofactor evidence="1">
        <name>NAD(+)</name>
        <dbReference type="ChEBI" id="CHEBI:57540"/>
    </cofactor>
</comment>
<keyword evidence="4" id="KW-0520">NAD</keyword>
<dbReference type="Gene3D" id="3.40.50.1970">
    <property type="match status" value="1"/>
</dbReference>
<dbReference type="Pfam" id="PF24621">
    <property type="entry name" value="DHQS_C"/>
    <property type="match status" value="1"/>
</dbReference>
<dbReference type="PIRSF" id="PIRSF001455">
    <property type="entry name" value="DHQ_synth"/>
    <property type="match status" value="1"/>
</dbReference>
<organism evidence="9 10">
    <name type="scientific">Insolitispirillum peregrinum</name>
    <dbReference type="NCBI Taxonomy" id="80876"/>
    <lineage>
        <taxon>Bacteria</taxon>
        <taxon>Pseudomonadati</taxon>
        <taxon>Pseudomonadota</taxon>
        <taxon>Alphaproteobacteria</taxon>
        <taxon>Rhodospirillales</taxon>
        <taxon>Novispirillaceae</taxon>
        <taxon>Insolitispirillum</taxon>
    </lineage>
</organism>
<evidence type="ECO:0000256" key="5">
    <source>
        <dbReference type="ARBA" id="ARBA00023239"/>
    </source>
</evidence>
<reference evidence="9 10" key="1">
    <citation type="submission" date="2017-01" db="EMBL/GenBank/DDBJ databases">
        <authorList>
            <person name="Mah S.A."/>
            <person name="Swanson W.J."/>
            <person name="Moy G.W."/>
            <person name="Vacquier V.D."/>
        </authorList>
    </citation>
    <scope>NUCLEOTIDE SEQUENCE [LARGE SCALE GENOMIC DNA]</scope>
    <source>
        <strain evidence="9 10">DSM 11589</strain>
    </source>
</reference>
<dbReference type="SUPFAM" id="SSF56796">
    <property type="entry name" value="Dehydroquinate synthase-like"/>
    <property type="match status" value="1"/>
</dbReference>
<dbReference type="GO" id="GO:0046872">
    <property type="term" value="F:metal ion binding"/>
    <property type="evidence" value="ECO:0007669"/>
    <property type="project" value="UniProtKB-KW"/>
</dbReference>
<dbReference type="InterPro" id="IPR056179">
    <property type="entry name" value="DHQS_C"/>
</dbReference>
<evidence type="ECO:0000313" key="10">
    <source>
        <dbReference type="Proteomes" id="UP000185678"/>
    </source>
</evidence>
<evidence type="ECO:0000313" key="9">
    <source>
        <dbReference type="EMBL" id="SIT20864.1"/>
    </source>
</evidence>
<dbReference type="InterPro" id="IPR030960">
    <property type="entry name" value="DHQS/DOIS_N"/>
</dbReference>
<evidence type="ECO:0000256" key="1">
    <source>
        <dbReference type="ARBA" id="ARBA00001911"/>
    </source>
</evidence>
<keyword evidence="6" id="KW-0170">Cobalt</keyword>
<feature type="domain" description="3-dehydroquinate synthase C-terminal" evidence="8">
    <location>
        <begin position="183"/>
        <end position="324"/>
    </location>
</feature>
<evidence type="ECO:0000256" key="2">
    <source>
        <dbReference type="ARBA" id="ARBA00001941"/>
    </source>
</evidence>
<sequence length="370" mass="39813">MGAILPNNQVLRIQAQSGAYEVHVLSAGAGQQAVLAERLGLCSLFVIDRLVWDLHRATLAPLIPEQAVIFQDALEEQKTGPQALALCEALLEKGIRRGHRVGVIGGGIIQDLATFACSSLMRGVAWSFFPSTLLAMADSCIGGKSSLNLKSWKNILGNFYPPKEIVIWADFLATLHERDIRSGLAEVIKVHTLSGVAAIEQLEVDFAAGIPSIQAMPAIIHRALSLKAQIIEEDEFDTGIRLTMNYGHTFGHALEAASDFAIPHGIAVGFGADMANLYAMGQGRIAAADYDRLRALTDCVSPQADWVSIDPDRYLVALKKDKKNRDGSYGVVLPGPFGGMALCHEPMDGPLEGHVRRYLAARNAGVVPSV</sequence>
<evidence type="ECO:0000256" key="3">
    <source>
        <dbReference type="ARBA" id="ARBA00022723"/>
    </source>
</evidence>
<dbReference type="InterPro" id="IPR050071">
    <property type="entry name" value="Dehydroquinate_synthase"/>
</dbReference>
<dbReference type="OrthoDB" id="9806583at2"/>
<evidence type="ECO:0000259" key="7">
    <source>
        <dbReference type="Pfam" id="PF01761"/>
    </source>
</evidence>
<keyword evidence="3" id="KW-0479">Metal-binding</keyword>
<dbReference type="PANTHER" id="PTHR43622">
    <property type="entry name" value="3-DEHYDROQUINATE SYNTHASE"/>
    <property type="match status" value="1"/>
</dbReference>
<dbReference type="Pfam" id="PF01761">
    <property type="entry name" value="DHQ_synthase"/>
    <property type="match status" value="1"/>
</dbReference>
<keyword evidence="5" id="KW-0456">Lyase</keyword>
<feature type="domain" description="3-dehydroquinate synthase N-terminal" evidence="7">
    <location>
        <begin position="74"/>
        <end position="181"/>
    </location>
</feature>
<gene>
    <name evidence="9" type="ORF">SAMN05421779_1175</name>
</gene>
<dbReference type="EMBL" id="FTOA01000017">
    <property type="protein sequence ID" value="SIT20864.1"/>
    <property type="molecule type" value="Genomic_DNA"/>
</dbReference>
<accession>A0A1N7QDI8</accession>
<evidence type="ECO:0000259" key="8">
    <source>
        <dbReference type="Pfam" id="PF24621"/>
    </source>
</evidence>
<name>A0A1N7QDI8_9PROT</name>
<dbReference type="GO" id="GO:0009073">
    <property type="term" value="P:aromatic amino acid family biosynthetic process"/>
    <property type="evidence" value="ECO:0007669"/>
    <property type="project" value="InterPro"/>
</dbReference>
<dbReference type="PANTHER" id="PTHR43622:SF1">
    <property type="entry name" value="3-DEHYDROQUINATE SYNTHASE"/>
    <property type="match status" value="1"/>
</dbReference>
<keyword evidence="10" id="KW-1185">Reference proteome</keyword>
<evidence type="ECO:0000256" key="6">
    <source>
        <dbReference type="ARBA" id="ARBA00023285"/>
    </source>
</evidence>
<dbReference type="CDD" id="cd08195">
    <property type="entry name" value="DHQS"/>
    <property type="match status" value="1"/>
</dbReference>
<dbReference type="RefSeq" id="WP_084195037.1">
    <property type="nucleotide sequence ID" value="NZ_FTOA01000017.1"/>
</dbReference>
<dbReference type="GO" id="GO:0003856">
    <property type="term" value="F:3-dehydroquinate synthase activity"/>
    <property type="evidence" value="ECO:0007669"/>
    <property type="project" value="TreeGrafter"/>
</dbReference>
<protein>
    <submittedName>
        <fullName evidence="9">3-dehydroquinate synthase</fullName>
    </submittedName>
</protein>
<dbReference type="InterPro" id="IPR030963">
    <property type="entry name" value="DHQ_synth_fam"/>
</dbReference>
<proteinExistence type="predicted"/>
<dbReference type="STRING" id="80876.SAMN05421779_1175"/>
<dbReference type="AlphaFoldDB" id="A0A1N7QDI8"/>
<dbReference type="Gene3D" id="1.20.1090.10">
    <property type="entry name" value="Dehydroquinate synthase-like - alpha domain"/>
    <property type="match status" value="1"/>
</dbReference>
<comment type="cofactor">
    <cofactor evidence="2">
        <name>Co(2+)</name>
        <dbReference type="ChEBI" id="CHEBI:48828"/>
    </cofactor>
</comment>
<evidence type="ECO:0000256" key="4">
    <source>
        <dbReference type="ARBA" id="ARBA00023027"/>
    </source>
</evidence>
<dbReference type="Proteomes" id="UP000185678">
    <property type="component" value="Unassembled WGS sequence"/>
</dbReference>